<gene>
    <name evidence="2" type="ORF">NPD8_4068</name>
</gene>
<evidence type="ECO:0000313" key="2">
    <source>
        <dbReference type="EMBL" id="APU87281.1"/>
    </source>
</evidence>
<feature type="transmembrane region" description="Helical" evidence="1">
    <location>
        <begin position="12"/>
        <end position="31"/>
    </location>
</feature>
<name>A0A1L7JND4_CLOBO</name>
<dbReference type="RefSeq" id="WP_236893643.1">
    <property type="nucleotide sequence ID" value="NZ_CP015720.1"/>
</dbReference>
<protein>
    <submittedName>
        <fullName evidence="2">Uncharacterized protein</fullName>
    </submittedName>
</protein>
<accession>A0A1L7JND4</accession>
<dbReference type="EMBL" id="CP015720">
    <property type="protein sequence ID" value="APU87281.1"/>
    <property type="molecule type" value="Genomic_DNA"/>
</dbReference>
<keyword evidence="2" id="KW-0614">Plasmid</keyword>
<reference evidence="2" key="1">
    <citation type="submission" date="2016-05" db="EMBL/GenBank/DDBJ databases">
        <authorList>
            <person name="Lavstsen T."/>
            <person name="Jespersen J.S."/>
        </authorList>
    </citation>
    <scope>NUCLEOTIDE SEQUENCE</scope>
    <source>
        <strain evidence="2">CDC69096</strain>
        <plasmid evidence="2">pNPD8_2</plasmid>
    </source>
</reference>
<evidence type="ECO:0000256" key="1">
    <source>
        <dbReference type="SAM" id="Phobius"/>
    </source>
</evidence>
<geneLocation type="plasmid" evidence="2">
    <name>pNPD8_2</name>
</geneLocation>
<keyword evidence="1" id="KW-0812">Transmembrane</keyword>
<keyword evidence="1" id="KW-0472">Membrane</keyword>
<organism evidence="2">
    <name type="scientific">Clostridium botulinum</name>
    <dbReference type="NCBI Taxonomy" id="1491"/>
    <lineage>
        <taxon>Bacteria</taxon>
        <taxon>Bacillati</taxon>
        <taxon>Bacillota</taxon>
        <taxon>Clostridia</taxon>
        <taxon>Eubacteriales</taxon>
        <taxon>Clostridiaceae</taxon>
        <taxon>Clostridium</taxon>
    </lineage>
</organism>
<proteinExistence type="predicted"/>
<sequence>MENEKITTGDKVMAIIGLIVIFGMIAGAVKCGKYHYRQYMKNKKFSNNKTN</sequence>
<keyword evidence="1" id="KW-1133">Transmembrane helix</keyword>
<dbReference type="AlphaFoldDB" id="A0A1L7JND4"/>